<dbReference type="EMBL" id="CM002927">
    <property type="protein sequence ID" value="KGN46465.1"/>
    <property type="molecule type" value="Genomic_DNA"/>
</dbReference>
<evidence type="ECO:0000256" key="1">
    <source>
        <dbReference type="SAM" id="MobiDB-lite"/>
    </source>
</evidence>
<dbReference type="AlphaFoldDB" id="A0A0A0K9P4"/>
<dbReference type="STRING" id="3659.A0A0A0K9P4"/>
<dbReference type="OMA" id="QHCNHLV"/>
<evidence type="ECO:0000313" key="2">
    <source>
        <dbReference type="EMBL" id="KGN46465.1"/>
    </source>
</evidence>
<reference evidence="2 3" key="4">
    <citation type="journal article" date="2011" name="BMC Genomics">
        <title>RNA-Seq improves annotation of protein-coding genes in the cucumber genome.</title>
        <authorList>
            <person name="Li Z."/>
            <person name="Zhang Z."/>
            <person name="Yan P."/>
            <person name="Huang S."/>
            <person name="Fei Z."/>
            <person name="Lin K."/>
        </authorList>
    </citation>
    <scope>NUCLEOTIDE SEQUENCE [LARGE SCALE GENOMIC DNA]</scope>
    <source>
        <strain evidence="3">cv. 9930</strain>
    </source>
</reference>
<dbReference type="PANTHER" id="PTHR35280">
    <property type="entry name" value="F17L21.9"/>
    <property type="match status" value="1"/>
</dbReference>
<accession>A0A0A0K9P4</accession>
<keyword evidence="3" id="KW-1185">Reference proteome</keyword>
<dbReference type="eggNOG" id="ENOG502S42P">
    <property type="taxonomic scope" value="Eukaryota"/>
</dbReference>
<evidence type="ECO:0000313" key="3">
    <source>
        <dbReference type="Proteomes" id="UP000029981"/>
    </source>
</evidence>
<name>A0A0A0K9P4_CUCSA</name>
<proteinExistence type="predicted"/>
<dbReference type="Proteomes" id="UP000029981">
    <property type="component" value="Chromosome 6"/>
</dbReference>
<reference evidence="2 3" key="3">
    <citation type="journal article" date="2010" name="BMC Genomics">
        <title>Transcriptome sequencing and comparative analysis of cucumber flowers with different sex types.</title>
        <authorList>
            <person name="Guo S."/>
            <person name="Zheng Y."/>
            <person name="Joung J.G."/>
            <person name="Liu S."/>
            <person name="Zhang Z."/>
            <person name="Crasta O.R."/>
            <person name="Sobral B.W."/>
            <person name="Xu Y."/>
            <person name="Huang S."/>
            <person name="Fei Z."/>
        </authorList>
    </citation>
    <scope>NUCLEOTIDE SEQUENCE [LARGE SCALE GENOMIC DNA]</scope>
    <source>
        <strain evidence="3">cv. 9930</strain>
    </source>
</reference>
<sequence>MEEEEQRLELISHAIRRLLVDNKNKKSSDRSSVDDGDENGNPSLLRDLLSQIESLKEGTESEELISALDTLKTKVESSIKEEIVDDECSREDVVKELKKLKRQNLLTHCLLSVMIVLTVVWQLSEVSIILNVKDKISHPFRSLGNFISGMFRRPKTIVDNTDKISSKQDHDEVSLLPPLKISDLPQVGLQ</sequence>
<dbReference type="OrthoDB" id="782808at2759"/>
<reference evidence="2 3" key="1">
    <citation type="journal article" date="2009" name="Nat. Genet.">
        <title>The genome of the cucumber, Cucumis sativus L.</title>
        <authorList>
            <person name="Huang S."/>
            <person name="Li R."/>
            <person name="Zhang Z."/>
            <person name="Li L."/>
            <person name="Gu X."/>
            <person name="Fan W."/>
            <person name="Lucas W.J."/>
            <person name="Wang X."/>
            <person name="Xie B."/>
            <person name="Ni P."/>
            <person name="Ren Y."/>
            <person name="Zhu H."/>
            <person name="Li J."/>
            <person name="Lin K."/>
            <person name="Jin W."/>
            <person name="Fei Z."/>
            <person name="Li G."/>
            <person name="Staub J."/>
            <person name="Kilian A."/>
            <person name="van der Vossen E.A."/>
            <person name="Wu Y."/>
            <person name="Guo J."/>
            <person name="He J."/>
            <person name="Jia Z."/>
            <person name="Ren Y."/>
            <person name="Tian G."/>
            <person name="Lu Y."/>
            <person name="Ruan J."/>
            <person name="Qian W."/>
            <person name="Wang M."/>
            <person name="Huang Q."/>
            <person name="Li B."/>
            <person name="Xuan Z."/>
            <person name="Cao J."/>
            <person name="Asan"/>
            <person name="Wu Z."/>
            <person name="Zhang J."/>
            <person name="Cai Q."/>
            <person name="Bai Y."/>
            <person name="Zhao B."/>
            <person name="Han Y."/>
            <person name="Li Y."/>
            <person name="Li X."/>
            <person name="Wang S."/>
            <person name="Shi Q."/>
            <person name="Liu S."/>
            <person name="Cho W.K."/>
            <person name="Kim J.Y."/>
            <person name="Xu Y."/>
            <person name="Heller-Uszynska K."/>
            <person name="Miao H."/>
            <person name="Cheng Z."/>
            <person name="Zhang S."/>
            <person name="Wu J."/>
            <person name="Yang Y."/>
            <person name="Kang H."/>
            <person name="Li M."/>
            <person name="Liang H."/>
            <person name="Ren X."/>
            <person name="Shi Z."/>
            <person name="Wen M."/>
            <person name="Jian M."/>
            <person name="Yang H."/>
            <person name="Zhang G."/>
            <person name="Yang Z."/>
            <person name="Chen R."/>
            <person name="Liu S."/>
            <person name="Li J."/>
            <person name="Ma L."/>
            <person name="Liu H."/>
            <person name="Zhou Y."/>
            <person name="Zhao J."/>
            <person name="Fang X."/>
            <person name="Li G."/>
            <person name="Fang L."/>
            <person name="Li Y."/>
            <person name="Liu D."/>
            <person name="Zheng H."/>
            <person name="Zhang Y."/>
            <person name="Qin N."/>
            <person name="Li Z."/>
            <person name="Yang G."/>
            <person name="Yang S."/>
            <person name="Bolund L."/>
            <person name="Kristiansen K."/>
            <person name="Zheng H."/>
            <person name="Li S."/>
            <person name="Zhang X."/>
            <person name="Yang H."/>
            <person name="Wang J."/>
            <person name="Sun R."/>
            <person name="Zhang B."/>
            <person name="Jiang S."/>
            <person name="Wang J."/>
            <person name="Du Y."/>
            <person name="Li S."/>
        </authorList>
    </citation>
    <scope>NUCLEOTIDE SEQUENCE [LARGE SCALE GENOMIC DNA]</scope>
    <source>
        <strain evidence="3">cv. 9930</strain>
    </source>
</reference>
<dbReference type="KEGG" id="csv:101222559"/>
<feature type="compositionally biased region" description="Basic and acidic residues" evidence="1">
    <location>
        <begin position="23"/>
        <end position="33"/>
    </location>
</feature>
<feature type="region of interest" description="Disordered" evidence="1">
    <location>
        <begin position="23"/>
        <end position="42"/>
    </location>
</feature>
<dbReference type="Gramene" id="KGN46465">
    <property type="protein sequence ID" value="KGN46465"/>
    <property type="gene ID" value="Csa_6G095320"/>
</dbReference>
<reference evidence="2 3" key="2">
    <citation type="journal article" date="2009" name="PLoS ONE">
        <title>An integrated genetic and cytogenetic map of the cucumber genome.</title>
        <authorList>
            <person name="Ren Y."/>
            <person name="Zhang Z."/>
            <person name="Liu J."/>
            <person name="Staub J.E."/>
            <person name="Han Y."/>
            <person name="Cheng Z."/>
            <person name="Li X."/>
            <person name="Lu J."/>
            <person name="Miao H."/>
            <person name="Kang H."/>
            <person name="Xie B."/>
            <person name="Gu X."/>
            <person name="Wang X."/>
            <person name="Du Y."/>
            <person name="Jin W."/>
            <person name="Huang S."/>
        </authorList>
    </citation>
    <scope>NUCLEOTIDE SEQUENCE [LARGE SCALE GENOMIC DNA]</scope>
    <source>
        <strain evidence="3">cv. 9930</strain>
    </source>
</reference>
<protein>
    <submittedName>
        <fullName evidence="2">Uncharacterized protein</fullName>
    </submittedName>
</protein>
<gene>
    <name evidence="2" type="ORF">Csa_6G095320</name>
</gene>
<dbReference type="PANTHER" id="PTHR35280:SF1">
    <property type="entry name" value="F17L21.9"/>
    <property type="match status" value="1"/>
</dbReference>
<organism evidence="2 3">
    <name type="scientific">Cucumis sativus</name>
    <name type="common">Cucumber</name>
    <dbReference type="NCBI Taxonomy" id="3659"/>
    <lineage>
        <taxon>Eukaryota</taxon>
        <taxon>Viridiplantae</taxon>
        <taxon>Streptophyta</taxon>
        <taxon>Embryophyta</taxon>
        <taxon>Tracheophyta</taxon>
        <taxon>Spermatophyta</taxon>
        <taxon>Magnoliopsida</taxon>
        <taxon>eudicotyledons</taxon>
        <taxon>Gunneridae</taxon>
        <taxon>Pentapetalae</taxon>
        <taxon>rosids</taxon>
        <taxon>fabids</taxon>
        <taxon>Cucurbitales</taxon>
        <taxon>Cucurbitaceae</taxon>
        <taxon>Benincaseae</taxon>
        <taxon>Cucumis</taxon>
    </lineage>
</organism>